<sequence length="62" mass="6868">MEGCDCGAGMRFLVLGKQKKGLRRTVTPFSLHWWASRESNTAPTDYESAALTRHELEALGSV</sequence>
<name>A0A7Z7JCF6_9BURK</name>
<dbReference type="Proteomes" id="UP000257139">
    <property type="component" value="Chromosome CBM2594_a"/>
</dbReference>
<evidence type="ECO:0000313" key="1">
    <source>
        <dbReference type="EMBL" id="SPC18609.1"/>
    </source>
</evidence>
<evidence type="ECO:0000313" key="2">
    <source>
        <dbReference type="Proteomes" id="UP000257139"/>
    </source>
</evidence>
<gene>
    <name evidence="1" type="ORF">CBM2594_A80048</name>
</gene>
<accession>A0A7Z7JCF6</accession>
<dbReference type="AlphaFoldDB" id="A0A7Z7JCF6"/>
<reference evidence="1 2" key="1">
    <citation type="submission" date="2018-01" db="EMBL/GenBank/DDBJ databases">
        <authorList>
            <person name="Clerissi C."/>
        </authorList>
    </citation>
    <scope>NUCLEOTIDE SEQUENCE [LARGE SCALE GENOMIC DNA]</scope>
    <source>
        <strain evidence="1">Cupriavidus taiwanensis STM 6021</strain>
    </source>
</reference>
<protein>
    <submittedName>
        <fullName evidence="1">Uncharacterized protein</fullName>
    </submittedName>
</protein>
<organism evidence="1 2">
    <name type="scientific">Cupriavidus taiwanensis</name>
    <dbReference type="NCBI Taxonomy" id="164546"/>
    <lineage>
        <taxon>Bacteria</taxon>
        <taxon>Pseudomonadati</taxon>
        <taxon>Pseudomonadota</taxon>
        <taxon>Betaproteobacteria</taxon>
        <taxon>Burkholderiales</taxon>
        <taxon>Burkholderiaceae</taxon>
        <taxon>Cupriavidus</taxon>
    </lineage>
</organism>
<dbReference type="EMBL" id="OGUU01000012">
    <property type="protein sequence ID" value="SPC18609.1"/>
    <property type="molecule type" value="Genomic_DNA"/>
</dbReference>
<proteinExistence type="predicted"/>
<comment type="caution">
    <text evidence="1">The sequence shown here is derived from an EMBL/GenBank/DDBJ whole genome shotgun (WGS) entry which is preliminary data.</text>
</comment>